<dbReference type="InterPro" id="IPR004839">
    <property type="entry name" value="Aminotransferase_I/II_large"/>
</dbReference>
<dbReference type="InterPro" id="IPR050087">
    <property type="entry name" value="AON_synthase_class-II"/>
</dbReference>
<feature type="domain" description="Aminotransferase class I/classII large" evidence="4">
    <location>
        <begin position="101"/>
        <end position="441"/>
    </location>
</feature>
<reference evidence="6" key="1">
    <citation type="journal article" date="2019" name="Int. J. Syst. Evol. Microbiol.">
        <title>The Global Catalogue of Microorganisms (GCM) 10K type strain sequencing project: providing services to taxonomists for standard genome sequencing and annotation.</title>
        <authorList>
            <consortium name="The Broad Institute Genomics Platform"/>
            <consortium name="The Broad Institute Genome Sequencing Center for Infectious Disease"/>
            <person name="Wu L."/>
            <person name="Ma J."/>
        </authorList>
    </citation>
    <scope>NUCLEOTIDE SEQUENCE [LARGE SCALE GENOMIC DNA]</scope>
    <source>
        <strain evidence="6">JCM 3369</strain>
    </source>
</reference>
<dbReference type="GO" id="GO:0008483">
    <property type="term" value="F:transaminase activity"/>
    <property type="evidence" value="ECO:0007669"/>
    <property type="project" value="UniProtKB-KW"/>
</dbReference>
<keyword evidence="6" id="KW-1185">Reference proteome</keyword>
<evidence type="ECO:0000313" key="6">
    <source>
        <dbReference type="Proteomes" id="UP001597327"/>
    </source>
</evidence>
<organism evidence="5 6">
    <name type="scientific">Roseibium aestuarii</name>
    <dbReference type="NCBI Taxonomy" id="2600299"/>
    <lineage>
        <taxon>Bacteria</taxon>
        <taxon>Pseudomonadati</taxon>
        <taxon>Pseudomonadota</taxon>
        <taxon>Alphaproteobacteria</taxon>
        <taxon>Hyphomicrobiales</taxon>
        <taxon>Stappiaceae</taxon>
        <taxon>Roseibium</taxon>
    </lineage>
</organism>
<dbReference type="Gene3D" id="3.40.640.10">
    <property type="entry name" value="Type I PLP-dependent aspartate aminotransferase-like (Major domain)"/>
    <property type="match status" value="1"/>
</dbReference>
<comment type="cofactor">
    <cofactor evidence="1">
        <name>pyridoxal 5'-phosphate</name>
        <dbReference type="ChEBI" id="CHEBI:597326"/>
    </cofactor>
</comment>
<dbReference type="EMBL" id="JBHUFA010000001">
    <property type="protein sequence ID" value="MFD1694596.1"/>
    <property type="molecule type" value="Genomic_DNA"/>
</dbReference>
<accession>A0ABW4JUW5</accession>
<evidence type="ECO:0000256" key="1">
    <source>
        <dbReference type="ARBA" id="ARBA00001933"/>
    </source>
</evidence>
<dbReference type="InterPro" id="IPR015424">
    <property type="entry name" value="PyrdxlP-dep_Trfase"/>
</dbReference>
<gene>
    <name evidence="5" type="ORF">ACFSC7_03650</name>
</gene>
<evidence type="ECO:0000259" key="4">
    <source>
        <dbReference type="Pfam" id="PF00155"/>
    </source>
</evidence>
<name>A0ABW4JUW5_9HYPH</name>
<keyword evidence="5" id="KW-0032">Aminotransferase</keyword>
<proteinExistence type="predicted"/>
<dbReference type="InterPro" id="IPR015422">
    <property type="entry name" value="PyrdxlP-dep_Trfase_small"/>
</dbReference>
<feature type="region of interest" description="Disordered" evidence="3">
    <location>
        <begin position="1"/>
        <end position="49"/>
    </location>
</feature>
<sequence length="470" mass="50439">MDTRDKDQLISALRSGRRSARDKRSTPATEQAAGAVLAEGTESAAPAGKPRAFDFRRLPKIKQLQMQRAAADMMGIANPFFRPHEGVASGETLIDGERHDNFASYNYLGLNGHPAVNAAVAKAVETYGTSASASRIVAGERPLHGELETALARLHGVEAAVVMVSGHATNVSTIGHLMGPGDLIVTDSLVHNSIAEGARLSGATRLNFPHDDLAALERLLEEKRHRFENVLIVVEGLYSMDGDVPDLKRIVRLKQSYDAWLMVDEAHSIGVLGRTGRGIAEEQGVDPTEVELWMGTLSKTLSGCGGYIAGSRVLCDYLKATNPGFVFSVGLSPALCAAALASLQLMEQEPERVARLRANGALFLKLARQAGLDTGPSMGASVVPVVIGDSIHAVQLSNRLLARRINALPIIFPAVAEKSARLRFFITSEHLPEQIARAVEATAEELAALRQDSKALDRLVQVSRAQMQAE</sequence>
<dbReference type="Pfam" id="PF00155">
    <property type="entry name" value="Aminotran_1_2"/>
    <property type="match status" value="1"/>
</dbReference>
<dbReference type="SUPFAM" id="SSF53383">
    <property type="entry name" value="PLP-dependent transferases"/>
    <property type="match status" value="1"/>
</dbReference>
<dbReference type="Proteomes" id="UP001597327">
    <property type="component" value="Unassembled WGS sequence"/>
</dbReference>
<dbReference type="InterPro" id="IPR015421">
    <property type="entry name" value="PyrdxlP-dep_Trfase_major"/>
</dbReference>
<evidence type="ECO:0000256" key="2">
    <source>
        <dbReference type="ARBA" id="ARBA00022679"/>
    </source>
</evidence>
<keyword evidence="2" id="KW-0808">Transferase</keyword>
<dbReference type="CDD" id="cd06454">
    <property type="entry name" value="KBL_like"/>
    <property type="match status" value="1"/>
</dbReference>
<dbReference type="Gene3D" id="3.90.1150.10">
    <property type="entry name" value="Aspartate Aminotransferase, domain 1"/>
    <property type="match status" value="1"/>
</dbReference>
<comment type="caution">
    <text evidence="5">The sequence shown here is derived from an EMBL/GenBank/DDBJ whole genome shotgun (WGS) entry which is preliminary data.</text>
</comment>
<dbReference type="RefSeq" id="WP_149891570.1">
    <property type="nucleotide sequence ID" value="NZ_JBHUFA010000001.1"/>
</dbReference>
<evidence type="ECO:0000313" key="5">
    <source>
        <dbReference type="EMBL" id="MFD1694596.1"/>
    </source>
</evidence>
<dbReference type="PANTHER" id="PTHR13693">
    <property type="entry name" value="CLASS II AMINOTRANSFERASE/8-AMINO-7-OXONONANOATE SYNTHASE"/>
    <property type="match status" value="1"/>
</dbReference>
<dbReference type="PANTHER" id="PTHR13693:SF3">
    <property type="entry name" value="LD36009P"/>
    <property type="match status" value="1"/>
</dbReference>
<evidence type="ECO:0000256" key="3">
    <source>
        <dbReference type="SAM" id="MobiDB-lite"/>
    </source>
</evidence>
<protein>
    <submittedName>
        <fullName evidence="5">Aminotransferase class I/II-fold pyridoxal phosphate-dependent enzyme</fullName>
    </submittedName>
</protein>